<protein>
    <recommendedName>
        <fullName evidence="3">Fatty acid-binding protein</fullName>
    </recommendedName>
</protein>
<dbReference type="OrthoDB" id="6058699at2759"/>
<dbReference type="EMBL" id="CAJHNH020008543">
    <property type="protein sequence ID" value="CAG5136538.1"/>
    <property type="molecule type" value="Genomic_DNA"/>
</dbReference>
<gene>
    <name evidence="1" type="ORF">CUNI_LOCUS22096</name>
</gene>
<organism evidence="1 2">
    <name type="scientific">Candidula unifasciata</name>
    <dbReference type="NCBI Taxonomy" id="100452"/>
    <lineage>
        <taxon>Eukaryota</taxon>
        <taxon>Metazoa</taxon>
        <taxon>Spiralia</taxon>
        <taxon>Lophotrochozoa</taxon>
        <taxon>Mollusca</taxon>
        <taxon>Gastropoda</taxon>
        <taxon>Heterobranchia</taxon>
        <taxon>Euthyneura</taxon>
        <taxon>Panpulmonata</taxon>
        <taxon>Eupulmonata</taxon>
        <taxon>Stylommatophora</taxon>
        <taxon>Helicina</taxon>
        <taxon>Helicoidea</taxon>
        <taxon>Geomitridae</taxon>
        <taxon>Candidula</taxon>
    </lineage>
</organism>
<comment type="caution">
    <text evidence="1">The sequence shown here is derived from an EMBL/GenBank/DDBJ whole genome shotgun (WGS) entry which is preliminary data.</text>
</comment>
<evidence type="ECO:0000313" key="1">
    <source>
        <dbReference type="EMBL" id="CAG5136538.1"/>
    </source>
</evidence>
<evidence type="ECO:0000313" key="2">
    <source>
        <dbReference type="Proteomes" id="UP000678393"/>
    </source>
</evidence>
<dbReference type="Proteomes" id="UP000678393">
    <property type="component" value="Unassembled WGS sequence"/>
</dbReference>
<dbReference type="GO" id="GO:0008289">
    <property type="term" value="F:lipid binding"/>
    <property type="evidence" value="ECO:0007669"/>
    <property type="project" value="UniProtKB-KW"/>
</dbReference>
<dbReference type="InterPro" id="IPR012674">
    <property type="entry name" value="Calycin"/>
</dbReference>
<dbReference type="AlphaFoldDB" id="A0A8S4A8I6"/>
<evidence type="ECO:0008006" key="3">
    <source>
        <dbReference type="Google" id="ProtNLM"/>
    </source>
</evidence>
<sequence length="134" mass="14969">MAEVFVGKWRPDRSSYTGAEEYFAALGQPDMLKEFEAASETEVTLNGNVLTFVTQIEGKGPRTDVARIGETDEVTLPNSPPMQAKTRLEGDRLVSDLYIADNHIMTFVRYVKGNELFQELTAKGKTFTFKAVRA</sequence>
<reference evidence="1" key="1">
    <citation type="submission" date="2021-04" db="EMBL/GenBank/DDBJ databases">
        <authorList>
            <consortium name="Molecular Ecology Group"/>
        </authorList>
    </citation>
    <scope>NUCLEOTIDE SEQUENCE</scope>
</reference>
<dbReference type="SUPFAM" id="SSF50814">
    <property type="entry name" value="Lipocalins"/>
    <property type="match status" value="1"/>
</dbReference>
<name>A0A8S4A8I6_9EUPU</name>
<accession>A0A8S4A8I6</accession>
<proteinExistence type="predicted"/>
<dbReference type="Gene3D" id="2.40.128.20">
    <property type="match status" value="1"/>
</dbReference>
<keyword evidence="2" id="KW-1185">Reference proteome</keyword>